<dbReference type="Proteomes" id="UP000248168">
    <property type="component" value="Unassembled WGS sequence"/>
</dbReference>
<keyword evidence="3" id="KW-1185">Reference proteome</keyword>
<gene>
    <name evidence="2" type="ORF">NITLEN_50201</name>
</gene>
<evidence type="ECO:0000313" key="2">
    <source>
        <dbReference type="EMBL" id="SPP66161.1"/>
    </source>
</evidence>
<keyword evidence="2" id="KW-0808">Transferase</keyword>
<name>A0A330L8I3_9BACT</name>
<dbReference type="OrthoDB" id="9790710at2"/>
<dbReference type="Gene3D" id="3.40.50.2000">
    <property type="entry name" value="Glycogen Phosphorylase B"/>
    <property type="match status" value="2"/>
</dbReference>
<protein>
    <submittedName>
        <fullName evidence="2">Putative Glycosyl transferase, group 1</fullName>
        <ecNumber evidence="2">2.4.1.-</ecNumber>
    </submittedName>
</protein>
<dbReference type="PANTHER" id="PTHR12526">
    <property type="entry name" value="GLYCOSYLTRANSFERASE"/>
    <property type="match status" value="1"/>
</dbReference>
<sequence length="418" mass="45635">MKLLFISAAFPPMRAGESEHAYHQCTRLAARGVEVHLLTGQVNAGSLPVPFTVHPTMKNWSWSDLPRFVRIMRKLKPDAVMLMYSGWIYNAHPMITFAPSIVRRVLPGVPFVTQMEIEVGENWRSPSTRAVRKVAQYLVGASGVDYSFGTLLRDSTHVICLSEHHQATHASLLPGLLEKSVVIPPPPLLPFCADGPIAARERGRAALGLKPEDLLLVFFGYADKNKGIETLFKAVQIARKATPHIKLAMIGGGRGATTQGTDDRAQSISKYEKEILALPDHLGIANAVSWLSGYDSNSDAASMYLYAADACVLPFDQGVTLSRSSLAAALGHGIPVITTRGASLESPFRHGENVFLCPPKDPEALAEAISYVMRSPDIRLKLKEGAQRLACAWFSWDMAVERIMEAVRPSSSGVARQI</sequence>
<reference evidence="3" key="1">
    <citation type="submission" date="2018-04" db="EMBL/GenBank/DDBJ databases">
        <authorList>
            <person name="Lucker S."/>
            <person name="Sakoula D."/>
        </authorList>
    </citation>
    <scope>NUCLEOTIDE SEQUENCE [LARGE SCALE GENOMIC DNA]</scope>
</reference>
<feature type="domain" description="Glycosyl transferase family 1" evidence="1">
    <location>
        <begin position="201"/>
        <end position="387"/>
    </location>
</feature>
<evidence type="ECO:0000313" key="3">
    <source>
        <dbReference type="Proteomes" id="UP000248168"/>
    </source>
</evidence>
<dbReference type="AlphaFoldDB" id="A0A330L8I3"/>
<evidence type="ECO:0000259" key="1">
    <source>
        <dbReference type="Pfam" id="PF00534"/>
    </source>
</evidence>
<proteinExistence type="predicted"/>
<keyword evidence="2" id="KW-0328">Glycosyltransferase</keyword>
<accession>A0A330L8I3</accession>
<dbReference type="InterPro" id="IPR001296">
    <property type="entry name" value="Glyco_trans_1"/>
</dbReference>
<dbReference type="CDD" id="cd03801">
    <property type="entry name" value="GT4_PimA-like"/>
    <property type="match status" value="1"/>
</dbReference>
<dbReference type="InParanoid" id="A0A330L8I3"/>
<dbReference type="EMBL" id="OUNR01000018">
    <property type="protein sequence ID" value="SPP66161.1"/>
    <property type="molecule type" value="Genomic_DNA"/>
</dbReference>
<dbReference type="SUPFAM" id="SSF53756">
    <property type="entry name" value="UDP-Glycosyltransferase/glycogen phosphorylase"/>
    <property type="match status" value="1"/>
</dbReference>
<dbReference type="Pfam" id="PF00534">
    <property type="entry name" value="Glycos_transf_1"/>
    <property type="match status" value="1"/>
</dbReference>
<dbReference type="RefSeq" id="WP_121990358.1">
    <property type="nucleotide sequence ID" value="NZ_OUNR01000018.1"/>
</dbReference>
<dbReference type="GO" id="GO:0016757">
    <property type="term" value="F:glycosyltransferase activity"/>
    <property type="evidence" value="ECO:0007669"/>
    <property type="project" value="UniProtKB-KW"/>
</dbReference>
<organism evidence="2 3">
    <name type="scientific">Nitrospira lenta</name>
    <dbReference type="NCBI Taxonomy" id="1436998"/>
    <lineage>
        <taxon>Bacteria</taxon>
        <taxon>Pseudomonadati</taxon>
        <taxon>Nitrospirota</taxon>
        <taxon>Nitrospiria</taxon>
        <taxon>Nitrospirales</taxon>
        <taxon>Nitrospiraceae</taxon>
        <taxon>Nitrospira</taxon>
    </lineage>
</organism>
<dbReference type="EC" id="2.4.1.-" evidence="2"/>